<dbReference type="Pfam" id="PF00069">
    <property type="entry name" value="Pkinase"/>
    <property type="match status" value="1"/>
</dbReference>
<keyword evidence="3" id="KW-0808">Transferase</keyword>
<feature type="binding site" evidence="7">
    <location>
        <position position="44"/>
    </location>
    <ligand>
        <name>ATP</name>
        <dbReference type="ChEBI" id="CHEBI:30616"/>
    </ligand>
</feature>
<evidence type="ECO:0000256" key="3">
    <source>
        <dbReference type="ARBA" id="ARBA00022679"/>
    </source>
</evidence>
<evidence type="ECO:0000313" key="9">
    <source>
        <dbReference type="EMBL" id="WUN84099.1"/>
    </source>
</evidence>
<proteinExistence type="predicted"/>
<organism evidence="9 10">
    <name type="scientific">Streptomyces erythrochromogenes</name>
    <dbReference type="NCBI Taxonomy" id="285574"/>
    <lineage>
        <taxon>Bacteria</taxon>
        <taxon>Bacillati</taxon>
        <taxon>Actinomycetota</taxon>
        <taxon>Actinomycetes</taxon>
        <taxon>Kitasatosporales</taxon>
        <taxon>Streptomycetaceae</taxon>
        <taxon>Streptomyces</taxon>
    </lineage>
</organism>
<keyword evidence="2" id="KW-0723">Serine/threonine-protein kinase</keyword>
<evidence type="ECO:0000256" key="7">
    <source>
        <dbReference type="PROSITE-ProRule" id="PRU10141"/>
    </source>
</evidence>
<dbReference type="EMBL" id="CP108036">
    <property type="protein sequence ID" value="WUN84099.1"/>
    <property type="molecule type" value="Genomic_DNA"/>
</dbReference>
<dbReference type="Gene3D" id="1.25.40.10">
    <property type="entry name" value="Tetratricopeptide repeat domain"/>
    <property type="match status" value="1"/>
</dbReference>
<dbReference type="EC" id="2.7.11.1" evidence="1"/>
<dbReference type="Gene3D" id="3.30.200.20">
    <property type="entry name" value="Phosphorylase Kinase, domain 1"/>
    <property type="match status" value="1"/>
</dbReference>
<accession>A0ABZ1QNS0</accession>
<evidence type="ECO:0000256" key="5">
    <source>
        <dbReference type="ARBA" id="ARBA00022777"/>
    </source>
</evidence>
<dbReference type="InterPro" id="IPR017441">
    <property type="entry name" value="Protein_kinase_ATP_BS"/>
</dbReference>
<dbReference type="InterPro" id="IPR011990">
    <property type="entry name" value="TPR-like_helical_dom_sf"/>
</dbReference>
<evidence type="ECO:0000256" key="6">
    <source>
        <dbReference type="ARBA" id="ARBA00022840"/>
    </source>
</evidence>
<dbReference type="InterPro" id="IPR008271">
    <property type="entry name" value="Ser/Thr_kinase_AS"/>
</dbReference>
<dbReference type="PROSITE" id="PS50011">
    <property type="entry name" value="PROTEIN_KINASE_DOM"/>
    <property type="match status" value="1"/>
</dbReference>
<gene>
    <name evidence="9" type="ORF">OHA91_08480</name>
</gene>
<evidence type="ECO:0000256" key="4">
    <source>
        <dbReference type="ARBA" id="ARBA00022741"/>
    </source>
</evidence>
<evidence type="ECO:0000256" key="2">
    <source>
        <dbReference type="ARBA" id="ARBA00022527"/>
    </source>
</evidence>
<dbReference type="SUPFAM" id="SSF56112">
    <property type="entry name" value="Protein kinase-like (PK-like)"/>
    <property type="match status" value="1"/>
</dbReference>
<dbReference type="GeneID" id="95496063"/>
<dbReference type="InterPro" id="IPR000719">
    <property type="entry name" value="Prot_kinase_dom"/>
</dbReference>
<feature type="domain" description="Protein kinase" evidence="8">
    <location>
        <begin position="15"/>
        <end position="282"/>
    </location>
</feature>
<reference evidence="9" key="1">
    <citation type="submission" date="2022-10" db="EMBL/GenBank/DDBJ databases">
        <title>The complete genomes of actinobacterial strains from the NBC collection.</title>
        <authorList>
            <person name="Joergensen T.S."/>
            <person name="Alvarez Arevalo M."/>
            <person name="Sterndorff E.B."/>
            <person name="Faurdal D."/>
            <person name="Vuksanovic O."/>
            <person name="Mourched A.-S."/>
            <person name="Charusanti P."/>
            <person name="Shaw S."/>
            <person name="Blin K."/>
            <person name="Weber T."/>
        </authorList>
    </citation>
    <scope>NUCLEOTIDE SEQUENCE</scope>
    <source>
        <strain evidence="9">NBC_00303</strain>
    </source>
</reference>
<name>A0ABZ1QNS0_9ACTN</name>
<evidence type="ECO:0000259" key="8">
    <source>
        <dbReference type="PROSITE" id="PS50011"/>
    </source>
</evidence>
<keyword evidence="5 9" id="KW-0418">Kinase</keyword>
<keyword evidence="10" id="KW-1185">Reference proteome</keyword>
<dbReference type="GO" id="GO:0016301">
    <property type="term" value="F:kinase activity"/>
    <property type="evidence" value="ECO:0007669"/>
    <property type="project" value="UniProtKB-KW"/>
</dbReference>
<keyword evidence="6 7" id="KW-0067">ATP-binding</keyword>
<evidence type="ECO:0000256" key="1">
    <source>
        <dbReference type="ARBA" id="ARBA00012513"/>
    </source>
</evidence>
<keyword evidence="4 7" id="KW-0547">Nucleotide-binding</keyword>
<dbReference type="SMART" id="SM00220">
    <property type="entry name" value="S_TKc"/>
    <property type="match status" value="1"/>
</dbReference>
<dbReference type="CDD" id="cd14014">
    <property type="entry name" value="STKc_PknB_like"/>
    <property type="match status" value="1"/>
</dbReference>
<evidence type="ECO:0000313" key="10">
    <source>
        <dbReference type="Proteomes" id="UP001432312"/>
    </source>
</evidence>
<protein>
    <recommendedName>
        <fullName evidence="1">non-specific serine/threonine protein kinase</fullName>
        <ecNumber evidence="1">2.7.11.1</ecNumber>
    </recommendedName>
</protein>
<dbReference type="InterPro" id="IPR011009">
    <property type="entry name" value="Kinase-like_dom_sf"/>
</dbReference>
<dbReference type="RefSeq" id="WP_266496811.1">
    <property type="nucleotide sequence ID" value="NZ_CP108036.1"/>
</dbReference>
<sequence>MAGPALDGILLDGRYRLDRLLGRGGMGEVWQATDTGSGDTVAVKTILAQSLDSPEARARFRHEARALERVVSRHTVRLFGAGSDSGVDYLAMEYVEGHSLHRELAERFIADRTPAWALPVLREIVQGIVDVHGAEIVHRDIKPSNVLLTSGGTVKVCDFGIAKLVGAEPVTELTTPGQVLGSAPYMPPEQWSGSPVTYQGDLYAFGCLAFELLTGVRPFGTCESREEYRRAHLEEQPQRLSALRPDLPPALDLLVSALLEKRPGDRPASAELASYVLDVPPLEAHGPVWARQRLAAHDAETDRMLRDAENNWLSNRPEAGLAASREVVRRRVLVNGPNADATLRARRVEADCLWTLGDLDEALQLSEELAEQRVAVLGPHNDEAIMSLRAWASRLWHLGRLSEALVPLRLIAEAREDTHGDYSPEYHRASYDLALCLSACGRGAEAVPLLRSVAAGRADLLGADAPETLESCLLLGAVLLEDEDGAVEAFARLEPLEAALDRGWIPTQRPPDHARVLIETARQRVRRRR</sequence>
<dbReference type="PROSITE" id="PS00107">
    <property type="entry name" value="PROTEIN_KINASE_ATP"/>
    <property type="match status" value="1"/>
</dbReference>
<dbReference type="Gene3D" id="1.10.510.10">
    <property type="entry name" value="Transferase(Phosphotransferase) domain 1"/>
    <property type="match status" value="1"/>
</dbReference>
<dbReference type="SUPFAM" id="SSF48452">
    <property type="entry name" value="TPR-like"/>
    <property type="match status" value="1"/>
</dbReference>
<dbReference type="PANTHER" id="PTHR43289">
    <property type="entry name" value="MITOGEN-ACTIVATED PROTEIN KINASE KINASE KINASE 20-RELATED"/>
    <property type="match status" value="1"/>
</dbReference>
<dbReference type="Proteomes" id="UP001432312">
    <property type="component" value="Chromosome"/>
</dbReference>
<dbReference type="PROSITE" id="PS00108">
    <property type="entry name" value="PROTEIN_KINASE_ST"/>
    <property type="match status" value="1"/>
</dbReference>
<dbReference type="PANTHER" id="PTHR43289:SF6">
    <property type="entry name" value="SERINE_THREONINE-PROTEIN KINASE NEKL-3"/>
    <property type="match status" value="1"/>
</dbReference>